<organism evidence="8 9">
    <name type="scientific">Euplotes crassus</name>
    <dbReference type="NCBI Taxonomy" id="5936"/>
    <lineage>
        <taxon>Eukaryota</taxon>
        <taxon>Sar</taxon>
        <taxon>Alveolata</taxon>
        <taxon>Ciliophora</taxon>
        <taxon>Intramacronucleata</taxon>
        <taxon>Spirotrichea</taxon>
        <taxon>Hypotrichia</taxon>
        <taxon>Euplotida</taxon>
        <taxon>Euplotidae</taxon>
        <taxon>Moneuplotes</taxon>
    </lineage>
</organism>
<evidence type="ECO:0000256" key="6">
    <source>
        <dbReference type="SAM" id="MobiDB-lite"/>
    </source>
</evidence>
<name>A0AAD2D7T1_EUPCR</name>
<comment type="caution">
    <text evidence="8">The sequence shown here is derived from an EMBL/GenBank/DDBJ whole genome shotgun (WGS) entry which is preliminary data.</text>
</comment>
<keyword evidence="1 5" id="KW-0479">Metal-binding</keyword>
<evidence type="ECO:0000256" key="3">
    <source>
        <dbReference type="ARBA" id="ARBA00022771"/>
    </source>
</evidence>
<dbReference type="GO" id="GO:0003723">
    <property type="term" value="F:RNA binding"/>
    <property type="evidence" value="ECO:0007669"/>
    <property type="project" value="InterPro"/>
</dbReference>
<dbReference type="SUPFAM" id="SSF90229">
    <property type="entry name" value="CCCH zinc finger"/>
    <property type="match status" value="2"/>
</dbReference>
<dbReference type="PANTHER" id="PTHR13119">
    <property type="entry name" value="ZINC FINGER CCCH DOMAIN-CONTAINING PROTEI"/>
    <property type="match status" value="1"/>
</dbReference>
<evidence type="ECO:0000313" key="8">
    <source>
        <dbReference type="EMBL" id="CAI2384082.1"/>
    </source>
</evidence>
<feature type="zinc finger region" description="C3H1-type" evidence="5">
    <location>
        <begin position="155"/>
        <end position="178"/>
    </location>
</feature>
<evidence type="ECO:0000256" key="4">
    <source>
        <dbReference type="ARBA" id="ARBA00022833"/>
    </source>
</evidence>
<feature type="compositionally biased region" description="Basic residues" evidence="6">
    <location>
        <begin position="1"/>
        <end position="19"/>
    </location>
</feature>
<dbReference type="GO" id="GO:0005634">
    <property type="term" value="C:nucleus"/>
    <property type="evidence" value="ECO:0007669"/>
    <property type="project" value="TreeGrafter"/>
</dbReference>
<feature type="domain" description="C3H1-type" evidence="7">
    <location>
        <begin position="155"/>
        <end position="178"/>
    </location>
</feature>
<dbReference type="PANTHER" id="PTHR13119:SF12">
    <property type="entry name" value="PROTEIN SUPPRESSOR OF SABLE"/>
    <property type="match status" value="1"/>
</dbReference>
<dbReference type="InterPro" id="IPR036855">
    <property type="entry name" value="Znf_CCCH_sf"/>
</dbReference>
<feature type="compositionally biased region" description="Basic and acidic residues" evidence="6">
    <location>
        <begin position="59"/>
        <end position="73"/>
    </location>
</feature>
<feature type="region of interest" description="Disordered" evidence="6">
    <location>
        <begin position="417"/>
        <end position="445"/>
    </location>
</feature>
<dbReference type="SMART" id="SM00356">
    <property type="entry name" value="ZnF_C3H1"/>
    <property type="match status" value="2"/>
</dbReference>
<dbReference type="PROSITE" id="PS50103">
    <property type="entry name" value="ZF_C3H1"/>
    <property type="match status" value="2"/>
</dbReference>
<feature type="compositionally biased region" description="Low complexity" evidence="6">
    <location>
        <begin position="74"/>
        <end position="89"/>
    </location>
</feature>
<dbReference type="GO" id="GO:0008270">
    <property type="term" value="F:zinc ion binding"/>
    <property type="evidence" value="ECO:0007669"/>
    <property type="project" value="UniProtKB-KW"/>
</dbReference>
<dbReference type="InterPro" id="IPR045124">
    <property type="entry name" value="Su(sable)-like"/>
</dbReference>
<dbReference type="Pfam" id="PF14608">
    <property type="entry name" value="zf-CCCH_2"/>
    <property type="match status" value="2"/>
</dbReference>
<reference evidence="8" key="1">
    <citation type="submission" date="2023-07" db="EMBL/GenBank/DDBJ databases">
        <authorList>
            <consortium name="AG Swart"/>
            <person name="Singh M."/>
            <person name="Singh A."/>
            <person name="Seah K."/>
            <person name="Emmerich C."/>
        </authorList>
    </citation>
    <scope>NUCLEOTIDE SEQUENCE</scope>
    <source>
        <strain evidence="8">DP1</strain>
    </source>
</reference>
<feature type="compositionally biased region" description="Polar residues" evidence="6">
    <location>
        <begin position="420"/>
        <end position="437"/>
    </location>
</feature>
<evidence type="ECO:0000259" key="7">
    <source>
        <dbReference type="PROSITE" id="PS50103"/>
    </source>
</evidence>
<dbReference type="EMBL" id="CAMPGE010026394">
    <property type="protein sequence ID" value="CAI2384082.1"/>
    <property type="molecule type" value="Genomic_DNA"/>
</dbReference>
<sequence>MEYVKKKKSGLKNDKRKKRQDNSRPTFDEQNDSVTNSSYDSNQAEHKSQSHKARKKNRNRGEDDTNSSSRKDPYSSYRPSKPSRSSYNSAQGTEDLGDQYQGSKPPQIHTKKRDQKAFKKGLDRSKSNEICKLFLTGSCHKGDDCIFSHNLRVHPCKYIHATGTCRNGEKCPFSHQRLEHHEIIRFIEENEDFLDQVYKDCGATNLGAYYCQYKIEKEKRNKDKYRPEILTNAQDLVLPNEMRRDIDLQNTKAIIPHGRSLEGHIIETHSHNTGQMYDTFNGGSSILMANQSKEMMLNIPRNQIDLQNRDGRIQNLMTARNPPQAHREIQSHHQNIIKNQRANQIQNRMIIPISGEVPRQMDASIIGQGQRMKIAGGHIPIMSTNRQIRQEIPLRGRTMSNPRDILAQDCINRGIYNSPIVPQSTRGNPQSQYSKSPSHFRDEDLQLQRDRMSVKARSFSYNRMKIHNNQHGHHQVIPDGFPAEQENGDEKFFPKSVLSTISRSQENAEAKDQGDEVKELVRLGILPEDYEKISVSDDSD</sequence>
<keyword evidence="2" id="KW-0677">Repeat</keyword>
<dbReference type="Gene3D" id="4.10.1000.10">
    <property type="entry name" value="Zinc finger, CCCH-type"/>
    <property type="match status" value="1"/>
</dbReference>
<evidence type="ECO:0000256" key="2">
    <source>
        <dbReference type="ARBA" id="ARBA00022737"/>
    </source>
</evidence>
<feature type="region of interest" description="Disordered" evidence="6">
    <location>
        <begin position="1"/>
        <end position="121"/>
    </location>
</feature>
<proteinExistence type="predicted"/>
<feature type="zinc finger region" description="C3H1-type" evidence="5">
    <location>
        <begin position="125"/>
        <end position="152"/>
    </location>
</feature>
<protein>
    <recommendedName>
        <fullName evidence="7">C3H1-type domain-containing protein</fullName>
    </recommendedName>
</protein>
<dbReference type="Proteomes" id="UP001295684">
    <property type="component" value="Unassembled WGS sequence"/>
</dbReference>
<feature type="domain" description="C3H1-type" evidence="7">
    <location>
        <begin position="125"/>
        <end position="152"/>
    </location>
</feature>
<keyword evidence="9" id="KW-1185">Reference proteome</keyword>
<evidence type="ECO:0000256" key="1">
    <source>
        <dbReference type="ARBA" id="ARBA00022723"/>
    </source>
</evidence>
<dbReference type="GO" id="GO:0045892">
    <property type="term" value="P:negative regulation of DNA-templated transcription"/>
    <property type="evidence" value="ECO:0007669"/>
    <property type="project" value="InterPro"/>
</dbReference>
<gene>
    <name evidence="8" type="ORF">ECRASSUSDP1_LOCUS25602</name>
</gene>
<evidence type="ECO:0000256" key="5">
    <source>
        <dbReference type="PROSITE-ProRule" id="PRU00723"/>
    </source>
</evidence>
<evidence type="ECO:0000313" key="9">
    <source>
        <dbReference type="Proteomes" id="UP001295684"/>
    </source>
</evidence>
<feature type="compositionally biased region" description="Polar residues" evidence="6">
    <location>
        <begin position="32"/>
        <end position="42"/>
    </location>
</feature>
<keyword evidence="4 5" id="KW-0862">Zinc</keyword>
<dbReference type="AlphaFoldDB" id="A0AAD2D7T1"/>
<dbReference type="InterPro" id="IPR000571">
    <property type="entry name" value="Znf_CCCH"/>
</dbReference>
<accession>A0AAD2D7T1</accession>
<keyword evidence="3 5" id="KW-0863">Zinc-finger</keyword>
<feature type="compositionally biased region" description="Basic residues" evidence="6">
    <location>
        <begin position="49"/>
        <end position="58"/>
    </location>
</feature>